<sequence>MAVDDIAVLNKRFRPVMDMMRNVAVDVCEVFEGDEAREHLDNLKDCMKAAIEQEYDINTYVEVAKAVKKKGTDNPEAVQGSLREELVSAYEAAKQQRENPENHAEFKELLKITSAADRGASSSQDSCEGMTVSGDLGDGHWIDPITQKDIEVPVKNTKCGHVYDKSSISHYIKTTNKPRCPCLGCGNTTSLRLGDLVDDLFLARVLKERSEKNN</sequence>
<comment type="subcellular location">
    <subcellularLocation>
        <location evidence="1">Nucleus</location>
    </subcellularLocation>
</comment>
<evidence type="ECO:0000256" key="13">
    <source>
        <dbReference type="PROSITE-ProRule" id="PRU00452"/>
    </source>
</evidence>
<dbReference type="Gene3D" id="3.30.40.10">
    <property type="entry name" value="Zinc/RING finger domain, C3HC4 (zinc finger)"/>
    <property type="match status" value="1"/>
</dbReference>
<dbReference type="CDD" id="cd16651">
    <property type="entry name" value="SPL-RING_NSE2"/>
    <property type="match status" value="1"/>
</dbReference>
<evidence type="ECO:0000259" key="14">
    <source>
        <dbReference type="PROSITE" id="PS51044"/>
    </source>
</evidence>
<evidence type="ECO:0000256" key="1">
    <source>
        <dbReference type="ARBA" id="ARBA00004123"/>
    </source>
</evidence>
<dbReference type="GO" id="GO:0030915">
    <property type="term" value="C:Smc5-Smc6 complex"/>
    <property type="evidence" value="ECO:0007669"/>
    <property type="project" value="InterPro"/>
</dbReference>
<dbReference type="PANTHER" id="PTHR21330">
    <property type="entry name" value="E3 SUMO-PROTEIN LIGASE NSE2"/>
    <property type="match status" value="1"/>
</dbReference>
<dbReference type="Proteomes" id="UP001321473">
    <property type="component" value="Unassembled WGS sequence"/>
</dbReference>
<protein>
    <recommendedName>
        <fullName evidence="4">E3 SUMO-protein ligase NSE2</fullName>
    </recommendedName>
    <alternativeName>
        <fullName evidence="11">E3 SUMO-protein transferase NSE2</fullName>
    </alternativeName>
    <alternativeName>
        <fullName evidence="12">Non-structural maintenance of chromosomes element 2 homolog</fullName>
    </alternativeName>
</protein>
<evidence type="ECO:0000256" key="11">
    <source>
        <dbReference type="ARBA" id="ARBA00031731"/>
    </source>
</evidence>
<evidence type="ECO:0000256" key="4">
    <source>
        <dbReference type="ARBA" id="ARBA00020923"/>
    </source>
</evidence>
<evidence type="ECO:0000256" key="2">
    <source>
        <dbReference type="ARBA" id="ARBA00004718"/>
    </source>
</evidence>
<dbReference type="InterPro" id="IPR026846">
    <property type="entry name" value="Nse2(Mms21)"/>
</dbReference>
<reference evidence="15 16" key="1">
    <citation type="journal article" date="2023" name="Arcadia Sci">
        <title>De novo assembly of a long-read Amblyomma americanum tick genome.</title>
        <authorList>
            <person name="Chou S."/>
            <person name="Poskanzer K.E."/>
            <person name="Rollins M."/>
            <person name="Thuy-Boun P.S."/>
        </authorList>
    </citation>
    <scope>NUCLEOTIDE SEQUENCE [LARGE SCALE GENOMIC DNA]</scope>
    <source>
        <strain evidence="15">F_SG_1</strain>
        <tissue evidence="15">Salivary glands</tissue>
    </source>
</reference>
<evidence type="ECO:0000256" key="12">
    <source>
        <dbReference type="ARBA" id="ARBA00032533"/>
    </source>
</evidence>
<keyword evidence="6" id="KW-0479">Metal-binding</keyword>
<dbReference type="Pfam" id="PF11789">
    <property type="entry name" value="zf-Nse"/>
    <property type="match status" value="1"/>
</dbReference>
<dbReference type="InterPro" id="IPR013083">
    <property type="entry name" value="Znf_RING/FYVE/PHD"/>
</dbReference>
<keyword evidence="5" id="KW-0808">Transferase</keyword>
<keyword evidence="16" id="KW-1185">Reference proteome</keyword>
<keyword evidence="9" id="KW-0862">Zinc</keyword>
<dbReference type="GO" id="GO:0000724">
    <property type="term" value="P:double-strand break repair via homologous recombination"/>
    <property type="evidence" value="ECO:0007669"/>
    <property type="project" value="InterPro"/>
</dbReference>
<evidence type="ECO:0000313" key="16">
    <source>
        <dbReference type="Proteomes" id="UP001321473"/>
    </source>
</evidence>
<dbReference type="AlphaFoldDB" id="A0AAQ4FL62"/>
<gene>
    <name evidence="15" type="ORF">V5799_022701</name>
</gene>
<dbReference type="EMBL" id="JARKHS020001744">
    <property type="protein sequence ID" value="KAK8787523.1"/>
    <property type="molecule type" value="Genomic_DNA"/>
</dbReference>
<evidence type="ECO:0000256" key="8">
    <source>
        <dbReference type="ARBA" id="ARBA00022786"/>
    </source>
</evidence>
<dbReference type="GO" id="GO:0016925">
    <property type="term" value="P:protein sumoylation"/>
    <property type="evidence" value="ECO:0007669"/>
    <property type="project" value="TreeGrafter"/>
</dbReference>
<organism evidence="15 16">
    <name type="scientific">Amblyomma americanum</name>
    <name type="common">Lone star tick</name>
    <dbReference type="NCBI Taxonomy" id="6943"/>
    <lineage>
        <taxon>Eukaryota</taxon>
        <taxon>Metazoa</taxon>
        <taxon>Ecdysozoa</taxon>
        <taxon>Arthropoda</taxon>
        <taxon>Chelicerata</taxon>
        <taxon>Arachnida</taxon>
        <taxon>Acari</taxon>
        <taxon>Parasitiformes</taxon>
        <taxon>Ixodida</taxon>
        <taxon>Ixodoidea</taxon>
        <taxon>Ixodidae</taxon>
        <taxon>Amblyomminae</taxon>
        <taxon>Amblyomma</taxon>
    </lineage>
</organism>
<name>A0AAQ4FL62_AMBAM</name>
<feature type="domain" description="SP-RING-type" evidence="14">
    <location>
        <begin position="125"/>
        <end position="211"/>
    </location>
</feature>
<comment type="caution">
    <text evidence="15">The sequence shown here is derived from an EMBL/GenBank/DDBJ whole genome shotgun (WGS) entry which is preliminary data.</text>
</comment>
<dbReference type="PANTHER" id="PTHR21330:SF1">
    <property type="entry name" value="E3 SUMO-PROTEIN LIGASE NSE2"/>
    <property type="match status" value="1"/>
</dbReference>
<dbReference type="InterPro" id="IPR004181">
    <property type="entry name" value="Znf_MIZ"/>
</dbReference>
<dbReference type="SUPFAM" id="SSF57850">
    <property type="entry name" value="RING/U-box"/>
    <property type="match status" value="1"/>
</dbReference>
<evidence type="ECO:0000256" key="5">
    <source>
        <dbReference type="ARBA" id="ARBA00022679"/>
    </source>
</evidence>
<keyword evidence="10" id="KW-0539">Nucleus</keyword>
<accession>A0AAQ4FL62</accession>
<keyword evidence="8" id="KW-0833">Ubl conjugation pathway</keyword>
<keyword evidence="7 13" id="KW-0863">Zinc-finger</keyword>
<evidence type="ECO:0000313" key="15">
    <source>
        <dbReference type="EMBL" id="KAK8787523.1"/>
    </source>
</evidence>
<dbReference type="PROSITE" id="PS51044">
    <property type="entry name" value="ZF_SP_RING"/>
    <property type="match status" value="1"/>
</dbReference>
<dbReference type="GO" id="GO:0005634">
    <property type="term" value="C:nucleus"/>
    <property type="evidence" value="ECO:0007669"/>
    <property type="project" value="UniProtKB-SubCell"/>
</dbReference>
<dbReference type="GO" id="GO:0061665">
    <property type="term" value="F:SUMO ligase activity"/>
    <property type="evidence" value="ECO:0007669"/>
    <property type="project" value="TreeGrafter"/>
</dbReference>
<evidence type="ECO:0000256" key="9">
    <source>
        <dbReference type="ARBA" id="ARBA00022833"/>
    </source>
</evidence>
<comment type="similarity">
    <text evidence="3">Belongs to the NSE2 family.</text>
</comment>
<dbReference type="GO" id="GO:0008270">
    <property type="term" value="F:zinc ion binding"/>
    <property type="evidence" value="ECO:0007669"/>
    <property type="project" value="UniProtKB-KW"/>
</dbReference>
<proteinExistence type="inferred from homology"/>
<evidence type="ECO:0000256" key="7">
    <source>
        <dbReference type="ARBA" id="ARBA00022771"/>
    </source>
</evidence>
<evidence type="ECO:0000256" key="3">
    <source>
        <dbReference type="ARBA" id="ARBA00008212"/>
    </source>
</evidence>
<evidence type="ECO:0000256" key="10">
    <source>
        <dbReference type="ARBA" id="ARBA00023242"/>
    </source>
</evidence>
<evidence type="ECO:0000256" key="6">
    <source>
        <dbReference type="ARBA" id="ARBA00022723"/>
    </source>
</evidence>
<comment type="pathway">
    <text evidence="2">Protein modification; protein sumoylation.</text>
</comment>